<dbReference type="GO" id="GO:0000976">
    <property type="term" value="F:transcription cis-regulatory region binding"/>
    <property type="evidence" value="ECO:0007669"/>
    <property type="project" value="TreeGrafter"/>
</dbReference>
<dbReference type="Gene3D" id="3.40.50.2300">
    <property type="match status" value="1"/>
</dbReference>
<dbReference type="PROSITE" id="PS50110">
    <property type="entry name" value="RESPONSE_REGULATORY"/>
    <property type="match status" value="1"/>
</dbReference>
<evidence type="ECO:0000313" key="7">
    <source>
        <dbReference type="Proteomes" id="UP000470875"/>
    </source>
</evidence>
<feature type="DNA-binding region" description="OmpR/PhoB-type" evidence="3">
    <location>
        <begin position="123"/>
        <end position="218"/>
    </location>
</feature>
<dbReference type="Pfam" id="PF00486">
    <property type="entry name" value="Trans_reg_C"/>
    <property type="match status" value="1"/>
</dbReference>
<keyword evidence="7" id="KW-1185">Reference proteome</keyword>
<dbReference type="PROSITE" id="PS51755">
    <property type="entry name" value="OMPR_PHOB"/>
    <property type="match status" value="1"/>
</dbReference>
<dbReference type="CDD" id="cd00383">
    <property type="entry name" value="trans_reg_C"/>
    <property type="match status" value="1"/>
</dbReference>
<dbReference type="Pfam" id="PF00072">
    <property type="entry name" value="Response_reg"/>
    <property type="match status" value="1"/>
</dbReference>
<organism evidence="6 7">
    <name type="scientific">Scrofimicrobium canadense</name>
    <dbReference type="NCBI Taxonomy" id="2652290"/>
    <lineage>
        <taxon>Bacteria</taxon>
        <taxon>Bacillati</taxon>
        <taxon>Actinomycetota</taxon>
        <taxon>Actinomycetes</taxon>
        <taxon>Actinomycetales</taxon>
        <taxon>Actinomycetaceae</taxon>
        <taxon>Scrofimicrobium</taxon>
    </lineage>
</organism>
<dbReference type="GO" id="GO:0005829">
    <property type="term" value="C:cytosol"/>
    <property type="evidence" value="ECO:0007669"/>
    <property type="project" value="TreeGrafter"/>
</dbReference>
<dbReference type="SMART" id="SM00448">
    <property type="entry name" value="REC"/>
    <property type="match status" value="1"/>
</dbReference>
<feature type="domain" description="OmpR/PhoB-type" evidence="5">
    <location>
        <begin position="123"/>
        <end position="218"/>
    </location>
</feature>
<evidence type="ECO:0000256" key="1">
    <source>
        <dbReference type="ARBA" id="ARBA00023125"/>
    </source>
</evidence>
<dbReference type="InterPro" id="IPR001789">
    <property type="entry name" value="Sig_transdc_resp-reg_receiver"/>
</dbReference>
<feature type="modified residue" description="4-aspartylphosphate" evidence="2">
    <location>
        <position position="51"/>
    </location>
</feature>
<name>A0A6N7VS28_9ACTO</name>
<keyword evidence="1 3" id="KW-0238">DNA-binding</keyword>
<feature type="domain" description="Response regulatory" evidence="4">
    <location>
        <begin position="2"/>
        <end position="116"/>
    </location>
</feature>
<keyword evidence="2" id="KW-0597">Phosphoprotein</keyword>
<accession>A0A6N7VS28</accession>
<dbReference type="Gene3D" id="1.10.10.10">
    <property type="entry name" value="Winged helix-like DNA-binding domain superfamily/Winged helix DNA-binding domain"/>
    <property type="match status" value="1"/>
</dbReference>
<dbReference type="SMART" id="SM00862">
    <property type="entry name" value="Trans_reg_C"/>
    <property type="match status" value="1"/>
</dbReference>
<evidence type="ECO:0000259" key="4">
    <source>
        <dbReference type="PROSITE" id="PS50110"/>
    </source>
</evidence>
<evidence type="ECO:0000256" key="2">
    <source>
        <dbReference type="PROSITE-ProRule" id="PRU00169"/>
    </source>
</evidence>
<comment type="caution">
    <text evidence="6">The sequence shown here is derived from an EMBL/GenBank/DDBJ whole genome shotgun (WGS) entry which is preliminary data.</text>
</comment>
<dbReference type="GO" id="GO:0032993">
    <property type="term" value="C:protein-DNA complex"/>
    <property type="evidence" value="ECO:0007669"/>
    <property type="project" value="TreeGrafter"/>
</dbReference>
<protein>
    <submittedName>
        <fullName evidence="6">Response regulator transcription factor</fullName>
    </submittedName>
</protein>
<evidence type="ECO:0000256" key="3">
    <source>
        <dbReference type="PROSITE-ProRule" id="PRU01091"/>
    </source>
</evidence>
<dbReference type="PANTHER" id="PTHR48111">
    <property type="entry name" value="REGULATOR OF RPOS"/>
    <property type="match status" value="1"/>
</dbReference>
<proteinExistence type="predicted"/>
<sequence>MRLLLVEDEADLAQSLAEGLSHDGYQVSVAGDGQVAVQMLAETDFDVMILDRDLPLLSGDAVCRVARAQGLDVPVIMLTAAASVSDRVEGLDLGADDYLTKPFAYVELLARLRALGRRAGSTPTITEFADLRLDTARRLVERGGRPVGLTQKEYGVIELLLAAGGGFVTVDELLDEVWGSAQYNTRGVVKTAIYTLRKRLGEPDLIEAISGRGYRLVEPTP</sequence>
<evidence type="ECO:0000259" key="5">
    <source>
        <dbReference type="PROSITE" id="PS51755"/>
    </source>
</evidence>
<gene>
    <name evidence="6" type="ORF">FYJ24_07395</name>
</gene>
<dbReference type="Proteomes" id="UP000470875">
    <property type="component" value="Unassembled WGS sequence"/>
</dbReference>
<dbReference type="InterPro" id="IPR036388">
    <property type="entry name" value="WH-like_DNA-bd_sf"/>
</dbReference>
<reference evidence="6 7" key="1">
    <citation type="submission" date="2019-08" db="EMBL/GenBank/DDBJ databases">
        <title>In-depth cultivation of the pig gut microbiome towards novel bacterial diversity and tailored functional studies.</title>
        <authorList>
            <person name="Wylensek D."/>
            <person name="Hitch T.C.A."/>
            <person name="Clavel T."/>
        </authorList>
    </citation>
    <scope>NUCLEOTIDE SEQUENCE [LARGE SCALE GENOMIC DNA]</scope>
    <source>
        <strain evidence="6 7">WB03_NA08</strain>
    </source>
</reference>
<dbReference type="GO" id="GO:0000156">
    <property type="term" value="F:phosphorelay response regulator activity"/>
    <property type="evidence" value="ECO:0007669"/>
    <property type="project" value="TreeGrafter"/>
</dbReference>
<dbReference type="InterPro" id="IPR011006">
    <property type="entry name" value="CheY-like_superfamily"/>
</dbReference>
<dbReference type="InterPro" id="IPR039420">
    <property type="entry name" value="WalR-like"/>
</dbReference>
<evidence type="ECO:0000313" key="6">
    <source>
        <dbReference type="EMBL" id="MSS84589.1"/>
    </source>
</evidence>
<dbReference type="Gene3D" id="6.10.250.690">
    <property type="match status" value="1"/>
</dbReference>
<dbReference type="PANTHER" id="PTHR48111:SF36">
    <property type="entry name" value="TRANSCRIPTIONAL REGULATORY PROTEIN CUTR"/>
    <property type="match status" value="1"/>
</dbReference>
<dbReference type="AlphaFoldDB" id="A0A6N7VS28"/>
<dbReference type="GO" id="GO:0006355">
    <property type="term" value="P:regulation of DNA-templated transcription"/>
    <property type="evidence" value="ECO:0007669"/>
    <property type="project" value="InterPro"/>
</dbReference>
<dbReference type="InterPro" id="IPR001867">
    <property type="entry name" value="OmpR/PhoB-type_DNA-bd"/>
</dbReference>
<dbReference type="SUPFAM" id="SSF52172">
    <property type="entry name" value="CheY-like"/>
    <property type="match status" value="1"/>
</dbReference>
<dbReference type="RefSeq" id="WP_154545099.1">
    <property type="nucleotide sequence ID" value="NZ_VULO01000008.1"/>
</dbReference>
<dbReference type="EMBL" id="VULO01000008">
    <property type="protein sequence ID" value="MSS84589.1"/>
    <property type="molecule type" value="Genomic_DNA"/>
</dbReference>